<keyword evidence="6" id="KW-1185">Reference proteome</keyword>
<feature type="compositionally biased region" description="Polar residues" evidence="2">
    <location>
        <begin position="1066"/>
        <end position="1087"/>
    </location>
</feature>
<dbReference type="VEuPathDB" id="FungiDB:CHGG_10048"/>
<dbReference type="OrthoDB" id="10258955at2759"/>
<dbReference type="PANTHER" id="PTHR11113:SF14">
    <property type="entry name" value="N-ACETYLGLUCOSAMINE-6-PHOSPHATE DEACETYLASE"/>
    <property type="match status" value="1"/>
</dbReference>
<dbReference type="eggNOG" id="ENOG502QQ9Z">
    <property type="taxonomic scope" value="Eukaryota"/>
</dbReference>
<dbReference type="EMBL" id="CH408035">
    <property type="protein sequence ID" value="EAQ83644.1"/>
    <property type="molecule type" value="Genomic_DNA"/>
</dbReference>
<dbReference type="Proteomes" id="UP000001056">
    <property type="component" value="Unassembled WGS sequence"/>
</dbReference>
<dbReference type="Gene3D" id="3.20.20.140">
    <property type="entry name" value="Metal-dependent hydrolases"/>
    <property type="match status" value="2"/>
</dbReference>
<dbReference type="GO" id="GO:0006046">
    <property type="term" value="P:N-acetylglucosamine catabolic process"/>
    <property type="evidence" value="ECO:0007669"/>
    <property type="project" value="TreeGrafter"/>
</dbReference>
<dbReference type="GO" id="GO:0008448">
    <property type="term" value="F:N-acetylglucosamine-6-phosphate deacetylase activity"/>
    <property type="evidence" value="ECO:0007669"/>
    <property type="project" value="TreeGrafter"/>
</dbReference>
<dbReference type="RefSeq" id="XP_001227975.1">
    <property type="nucleotide sequence ID" value="XM_001227974.1"/>
</dbReference>
<evidence type="ECO:0000256" key="1">
    <source>
        <dbReference type="ARBA" id="ARBA00022801"/>
    </source>
</evidence>
<feature type="compositionally biased region" description="Pro residues" evidence="2">
    <location>
        <begin position="1005"/>
        <end position="1025"/>
    </location>
</feature>
<evidence type="ECO:0000256" key="3">
    <source>
        <dbReference type="SAM" id="Phobius"/>
    </source>
</evidence>
<name>Q2GPQ6_CHAGB</name>
<protein>
    <recommendedName>
        <fullName evidence="4">Amidohydrolase 3 domain-containing protein</fullName>
    </recommendedName>
</protein>
<dbReference type="SUPFAM" id="SSF51338">
    <property type="entry name" value="Composite domain of metallo-dependent hydrolases"/>
    <property type="match status" value="1"/>
</dbReference>
<evidence type="ECO:0000313" key="6">
    <source>
        <dbReference type="Proteomes" id="UP000001056"/>
    </source>
</evidence>
<feature type="domain" description="Amidohydrolase 3" evidence="4">
    <location>
        <begin position="475"/>
        <end position="532"/>
    </location>
</feature>
<keyword evidence="1" id="KW-0378">Hydrolase</keyword>
<gene>
    <name evidence="5" type="ORF">CHGG_10048</name>
</gene>
<evidence type="ECO:0000313" key="5">
    <source>
        <dbReference type="EMBL" id="EAQ83644.1"/>
    </source>
</evidence>
<feature type="compositionally biased region" description="Pro residues" evidence="2">
    <location>
        <begin position="1056"/>
        <end position="1065"/>
    </location>
</feature>
<accession>Q2GPQ6</accession>
<feature type="compositionally biased region" description="Low complexity" evidence="2">
    <location>
        <begin position="1039"/>
        <end position="1051"/>
    </location>
</feature>
<dbReference type="GeneID" id="4396175"/>
<keyword evidence="3" id="KW-1133">Transmembrane helix</keyword>
<feature type="region of interest" description="Disordered" evidence="2">
    <location>
        <begin position="992"/>
        <end position="1087"/>
    </location>
</feature>
<dbReference type="InterPro" id="IPR011059">
    <property type="entry name" value="Metal-dep_hydrolase_composite"/>
</dbReference>
<feature type="transmembrane region" description="Helical" evidence="3">
    <location>
        <begin position="29"/>
        <end position="46"/>
    </location>
</feature>
<keyword evidence="3" id="KW-0472">Membrane</keyword>
<evidence type="ECO:0000259" key="4">
    <source>
        <dbReference type="Pfam" id="PF07969"/>
    </source>
</evidence>
<evidence type="ECO:0000256" key="2">
    <source>
        <dbReference type="SAM" id="MobiDB-lite"/>
    </source>
</evidence>
<dbReference type="PANTHER" id="PTHR11113">
    <property type="entry name" value="N-ACETYLGLUCOSAMINE-6-PHOSPHATE DEACETYLASE"/>
    <property type="match status" value="1"/>
</dbReference>
<dbReference type="InterPro" id="IPR013108">
    <property type="entry name" value="Amidohydro_3"/>
</dbReference>
<dbReference type="CDD" id="cd01309">
    <property type="entry name" value="Met_dep_hydrolase_C"/>
    <property type="match status" value="1"/>
</dbReference>
<sequence length="1158" mass="125285">MDEKGGLPSHRAGTEPPRWQRQKPRRSRAIRFLAVGCLCFIAVAQWKQVFSNPSGSGPAASVVSPNPDVTVHGLSVKRLQENLATCESLRKKPQDPIGAGRERNARYLDGHAPTLIKNATVWVGEPAANTPPDAARNGAGFAWIKADVYLEYGLIKKVESSIALSSVASDTVVFNADGRPLTAGIIDMHSHAGVDSLPSLWGNEDTNEMASDITPYVRSIDGIQPFAHQIQVIKSGGVTTSLVLPGSANNMGGEAFVIKHAVGKADGRNETSAVDMLADPDRNWRYMKMACGENPKRVYGNAGKQGPTSRLGESWEFRQAFEKATKVVQEQDDWCNAAAAGVHHMKSYLPQELRWESLGALLRHQVRLNTHCYTIPDLEAFVDHTNEFKFKVQAFHHAHQTFLVPEILKRAYGGEPPASALFADNMWYKAEANVASEYAGKILYDNGLTPIYVSDNPVLNAQHVVFEAAKGYKYGLPYHAALAAVTTAPAERLGFGNRLGKIKPGFDADVVVWDSDPLSVGAAPVQVWIDGTAQYDDPVVLKKPVAEMMVPDESLSKIPEGPVAMDEVIFTGVSRVILNEDVEHLSENNALVVLLLASNTPIIKLNNGYLTESLTAFGSKIGLNAIDAEKDTDNGPSGTSFTRAEDGLALDTQKTNISYTYGVTKAITAPRLRGLDTHHGTSVGFLTGALSPLSHNTIFSADAAVHYTLTPSIKSAHPDTPSISAAIAALRIKLLTAVTTPPNDNPNTDPYSEASYLRLVTNGTLPLIITVHSADTIAALLKLKSLIETTTHTPLRLVLHGAAEAHLLAADLAAAHVGVILAPLFSYATTWDQRRALTGAAVDAGEPGWNRKMETTWLMRTGQPIAGRKERPRPMSAPAQQIWSQDLAMDALIRRDQAPAVGQLVPRRKIDWVPGQVRHLARPRLGVDKLRASMVPARPCPFPGLRPPELHALPPTQRHRRIPHMRRVKIGPWVRRAEDLRHFPDLLRQRRGALSPSPQNANPLNQPPSHDPSQPASPPHNPPLPIGLTLAPWPLTAESNNPIPSSSNPYSCTLHPPAPRAPPPQTSNFRTPQLPQQHLSRPSNNGNKNSILARRCICALGTCTGVHTPHAGCDSGAPHALRARRGPSATSVVSSIKASGRGEEVPHFGLAFTAVSPH</sequence>
<dbReference type="Pfam" id="PF07969">
    <property type="entry name" value="Amidohydro_3"/>
    <property type="match status" value="1"/>
</dbReference>
<dbReference type="SUPFAM" id="SSF51556">
    <property type="entry name" value="Metallo-dependent hydrolases"/>
    <property type="match status" value="1"/>
</dbReference>
<dbReference type="InterPro" id="IPR032466">
    <property type="entry name" value="Metal_Hydrolase"/>
</dbReference>
<dbReference type="HOGENOM" id="CLU_275565_0_0_1"/>
<organism evidence="5 6">
    <name type="scientific">Chaetomium globosum (strain ATCC 6205 / CBS 148.51 / DSM 1962 / NBRC 6347 / NRRL 1970)</name>
    <name type="common">Soil fungus</name>
    <dbReference type="NCBI Taxonomy" id="306901"/>
    <lineage>
        <taxon>Eukaryota</taxon>
        <taxon>Fungi</taxon>
        <taxon>Dikarya</taxon>
        <taxon>Ascomycota</taxon>
        <taxon>Pezizomycotina</taxon>
        <taxon>Sordariomycetes</taxon>
        <taxon>Sordariomycetidae</taxon>
        <taxon>Sordariales</taxon>
        <taxon>Chaetomiaceae</taxon>
        <taxon>Chaetomium</taxon>
    </lineage>
</organism>
<keyword evidence="3" id="KW-0812">Transmembrane</keyword>
<dbReference type="AlphaFoldDB" id="Q2GPQ6"/>
<reference evidence="6" key="1">
    <citation type="journal article" date="2015" name="Genome Announc.">
        <title>Draft genome sequence of the cellulolytic fungus Chaetomium globosum.</title>
        <authorList>
            <person name="Cuomo C.A."/>
            <person name="Untereiner W.A."/>
            <person name="Ma L.-J."/>
            <person name="Grabherr M."/>
            <person name="Birren B.W."/>
        </authorList>
    </citation>
    <scope>NUCLEOTIDE SEQUENCE [LARGE SCALE GENOMIC DNA]</scope>
    <source>
        <strain evidence="6">ATCC 6205 / CBS 148.51 / DSM 1962 / NBRC 6347 / NRRL 1970</strain>
    </source>
</reference>
<feature type="region of interest" description="Disordered" evidence="2">
    <location>
        <begin position="1"/>
        <end position="25"/>
    </location>
</feature>
<proteinExistence type="predicted"/>
<dbReference type="InParanoid" id="Q2GPQ6"/>
<dbReference type="OMA" id="ATIWIGE"/>